<dbReference type="PANTHER" id="PTHR30363">
    <property type="entry name" value="HTH-TYPE TRANSCRIPTIONAL REGULATOR SRLR-RELATED"/>
    <property type="match status" value="1"/>
</dbReference>
<organism evidence="2">
    <name type="scientific">uncultured Acidimicrobiales bacterium</name>
    <dbReference type="NCBI Taxonomy" id="310071"/>
    <lineage>
        <taxon>Bacteria</taxon>
        <taxon>Bacillati</taxon>
        <taxon>Actinomycetota</taxon>
        <taxon>Acidimicrobiia</taxon>
        <taxon>Acidimicrobiales</taxon>
        <taxon>environmental samples</taxon>
    </lineage>
</organism>
<dbReference type="InterPro" id="IPR036388">
    <property type="entry name" value="WH-like_DNA-bd_sf"/>
</dbReference>
<dbReference type="InterPro" id="IPR050313">
    <property type="entry name" value="Carb_Metab_HTH_regulators"/>
</dbReference>
<name>A0A6J4J1D2_9ACTN</name>
<evidence type="ECO:0000259" key="1">
    <source>
        <dbReference type="Pfam" id="PF12802"/>
    </source>
</evidence>
<dbReference type="GO" id="GO:0003700">
    <property type="term" value="F:DNA-binding transcription factor activity"/>
    <property type="evidence" value="ECO:0007669"/>
    <property type="project" value="InterPro"/>
</dbReference>
<reference evidence="2" key="1">
    <citation type="submission" date="2020-02" db="EMBL/GenBank/DDBJ databases">
        <authorList>
            <person name="Meier V. D."/>
        </authorList>
    </citation>
    <scope>NUCLEOTIDE SEQUENCE</scope>
    <source>
        <strain evidence="2">AVDCRST_MAG10</strain>
    </source>
</reference>
<evidence type="ECO:0000313" key="2">
    <source>
        <dbReference type="EMBL" id="CAA9267712.1"/>
    </source>
</evidence>
<proteinExistence type="predicted"/>
<protein>
    <recommendedName>
        <fullName evidence="1">HTH marR-type domain-containing protein</fullName>
    </recommendedName>
</protein>
<dbReference type="PANTHER" id="PTHR30363:SF28">
    <property type="entry name" value="TRANSCRIPTIONAL REGULATORY PROTEIN-RELATED"/>
    <property type="match status" value="1"/>
</dbReference>
<dbReference type="Pfam" id="PF12802">
    <property type="entry name" value="MarR_2"/>
    <property type="match status" value="1"/>
</dbReference>
<feature type="domain" description="HTH marR-type" evidence="1">
    <location>
        <begin position="6"/>
        <end position="56"/>
    </location>
</feature>
<accession>A0A6J4J1D2</accession>
<dbReference type="InterPro" id="IPR000835">
    <property type="entry name" value="HTH_MarR-typ"/>
</dbReference>
<sequence length="209" mass="22806">MSSRQRLLLLLRKQPGVTVAQLAREMEISGMGVRRHLAALAADGLVEQTPCTQAGRGRPPAGWRLTASGREMFPRRYDTLALDLLDDLSPDELAGALARRNDKQVLQYEATVGPCADLPEQVAEVARLRDLAGYQAEWTAGDEGALVLTENNCAIHRVAEHHPEVCAMELALLQRVLGPDVEVTRLAHAMAGDPVCAYCIRPRPDDAQP</sequence>
<dbReference type="InterPro" id="IPR036390">
    <property type="entry name" value="WH_DNA-bd_sf"/>
</dbReference>
<dbReference type="EMBL" id="CADCTB010000190">
    <property type="protein sequence ID" value="CAA9267712.1"/>
    <property type="molecule type" value="Genomic_DNA"/>
</dbReference>
<dbReference type="Gene3D" id="1.10.10.10">
    <property type="entry name" value="Winged helix-like DNA-binding domain superfamily/Winged helix DNA-binding domain"/>
    <property type="match status" value="1"/>
</dbReference>
<dbReference type="AlphaFoldDB" id="A0A6J4J1D2"/>
<gene>
    <name evidence="2" type="ORF">AVDCRST_MAG10-3054</name>
</gene>
<dbReference type="SUPFAM" id="SSF46785">
    <property type="entry name" value="Winged helix' DNA-binding domain"/>
    <property type="match status" value="1"/>
</dbReference>